<evidence type="ECO:0000313" key="4">
    <source>
        <dbReference type="Proteomes" id="UP000243006"/>
    </source>
</evidence>
<accession>A0A1Y3E4F0</accession>
<feature type="signal peptide" evidence="1">
    <location>
        <begin position="1"/>
        <end position="21"/>
    </location>
</feature>
<dbReference type="PROSITE" id="PS51549">
    <property type="entry name" value="DM13"/>
    <property type="match status" value="1"/>
</dbReference>
<evidence type="ECO:0000313" key="3">
    <source>
        <dbReference type="EMBL" id="OUC39520.1"/>
    </source>
</evidence>
<protein>
    <recommendedName>
        <fullName evidence="2">DM13 domain-containing protein</fullName>
    </recommendedName>
</protein>
<proteinExistence type="predicted"/>
<dbReference type="Proteomes" id="UP000243006">
    <property type="component" value="Unassembled WGS sequence"/>
</dbReference>
<feature type="domain" description="DM13" evidence="2">
    <location>
        <begin position="302"/>
        <end position="404"/>
    </location>
</feature>
<keyword evidence="1" id="KW-0732">Signal</keyword>
<gene>
    <name evidence="3" type="ORF">D917_04782</name>
</gene>
<name>A0A1Y3E4F0_9BILA</name>
<feature type="chain" id="PRO_5010988430" description="DM13 domain-containing protein" evidence="1">
    <location>
        <begin position="22"/>
        <end position="409"/>
    </location>
</feature>
<dbReference type="AlphaFoldDB" id="A0A1Y3E4F0"/>
<evidence type="ECO:0000256" key="1">
    <source>
        <dbReference type="SAM" id="SignalP"/>
    </source>
</evidence>
<dbReference type="InterPro" id="IPR019545">
    <property type="entry name" value="DM13_domain"/>
</dbReference>
<sequence length="409" mass="47385">MLSLSIVNVLCWIIFITQTLAHDYGSTFMVHNNQNGKKEILPYNLIATAGRRSRRHIIPQIAKLNPHVHALELTFEESPHVIANEPMIKDFFELDHHRKKLIDAEPQEKSTIVDNTLNYETESWKHEPKWDNIAIFGNVDNNDVVEMKRKLGTSNKYIARLRDEIPKIEHFGRNGKTNHHHKLNFDGRTKITSEKRFKNMNEAILRKSEPNLDQTDQINKDWLQNILSTSAKTAQKLPSLSKETINELDENYYLKPMKNAMLTISLLPRGSQYFFIYDHCKKDVIVEVDLFQEDLENVDDLPPFYVPDIRLHSGSLMILDCSTLLIPDFTYTPTMKSNISFCAYLHDQEKIDLIFIDSEQTSGLRYNGEDVMLKIPKQYNLRDINSVELFNTGTKQTYASISIGKVKNC</sequence>
<dbReference type="EMBL" id="LVZM01024056">
    <property type="protein sequence ID" value="OUC39520.1"/>
    <property type="molecule type" value="Genomic_DNA"/>
</dbReference>
<comment type="caution">
    <text evidence="3">The sequence shown here is derived from an EMBL/GenBank/DDBJ whole genome shotgun (WGS) entry which is preliminary data.</text>
</comment>
<evidence type="ECO:0000259" key="2">
    <source>
        <dbReference type="PROSITE" id="PS51549"/>
    </source>
</evidence>
<reference evidence="3 4" key="1">
    <citation type="submission" date="2015-04" db="EMBL/GenBank/DDBJ databases">
        <title>Draft genome of the roundworm Trichinella nativa.</title>
        <authorList>
            <person name="Mitreva M."/>
        </authorList>
    </citation>
    <scope>NUCLEOTIDE SEQUENCE [LARGE SCALE GENOMIC DNA]</scope>
    <source>
        <strain evidence="3 4">ISS45</strain>
    </source>
</reference>
<organism evidence="3 4">
    <name type="scientific">Trichinella nativa</name>
    <dbReference type="NCBI Taxonomy" id="6335"/>
    <lineage>
        <taxon>Eukaryota</taxon>
        <taxon>Metazoa</taxon>
        <taxon>Ecdysozoa</taxon>
        <taxon>Nematoda</taxon>
        <taxon>Enoplea</taxon>
        <taxon>Dorylaimia</taxon>
        <taxon>Trichinellida</taxon>
        <taxon>Trichinellidae</taxon>
        <taxon>Trichinella</taxon>
    </lineage>
</organism>